<reference evidence="3" key="1">
    <citation type="submission" date="2020-05" db="EMBL/GenBank/DDBJ databases">
        <title>Mycena genomes resolve the evolution of fungal bioluminescence.</title>
        <authorList>
            <person name="Tsai I.J."/>
        </authorList>
    </citation>
    <scope>NUCLEOTIDE SEQUENCE</scope>
    <source>
        <strain evidence="3">CCC161011</strain>
    </source>
</reference>
<proteinExistence type="predicted"/>
<evidence type="ECO:0000259" key="2">
    <source>
        <dbReference type="Pfam" id="PF20151"/>
    </source>
</evidence>
<dbReference type="AlphaFoldDB" id="A0A8H6YVY8"/>
<keyword evidence="4" id="KW-1185">Reference proteome</keyword>
<evidence type="ECO:0000313" key="4">
    <source>
        <dbReference type="Proteomes" id="UP000620124"/>
    </source>
</evidence>
<feature type="transmembrane region" description="Helical" evidence="1">
    <location>
        <begin position="202"/>
        <end position="223"/>
    </location>
</feature>
<dbReference type="Proteomes" id="UP000620124">
    <property type="component" value="Unassembled WGS sequence"/>
</dbReference>
<evidence type="ECO:0000313" key="3">
    <source>
        <dbReference type="EMBL" id="KAF7366209.1"/>
    </source>
</evidence>
<dbReference type="InterPro" id="IPR045340">
    <property type="entry name" value="DUF6533"/>
</dbReference>
<accession>A0A8H6YVY8</accession>
<sequence>MSSRIHRSFFLAGFSVLAYDYLLTLPAEAKYIWKSKLRPSTLWFLLLRYTCLISSIWMYTFYFAVFDYEFVISKLFSPSYFPLPSPTITTHMLSCVKMNILWQVLVVLQEFLIESTLIVRVFAMYGRNPWILVALGAQALLVLAIALWGNIKNGRPQILTSPGPGIPGCHFAISRTTAIRACLYKSELPKHLYVPVCDVQTGIAGAWAGIIACDVVIFLLTLWKAYTQRRSNSALMYRSTTLVERMWRDGAMYFGMIVLMNTANLLTYYFGDVGFCSNSTSTVLALADGYKNLLAGFLSWPALSLAITLLSRLILNLHEAWHIGIETEEPNTMNLETLRFRTVTRAIDSMNY</sequence>
<feature type="domain" description="DUF6533" evidence="2">
    <location>
        <begin position="9"/>
        <end position="52"/>
    </location>
</feature>
<evidence type="ECO:0000256" key="1">
    <source>
        <dbReference type="SAM" id="Phobius"/>
    </source>
</evidence>
<feature type="transmembrane region" description="Helical" evidence="1">
    <location>
        <begin position="290"/>
        <end position="310"/>
    </location>
</feature>
<dbReference type="Pfam" id="PF20151">
    <property type="entry name" value="DUF6533"/>
    <property type="match status" value="1"/>
</dbReference>
<comment type="caution">
    <text evidence="3">The sequence shown here is derived from an EMBL/GenBank/DDBJ whole genome shotgun (WGS) entry which is preliminary data.</text>
</comment>
<keyword evidence="1" id="KW-0812">Transmembrane</keyword>
<protein>
    <recommendedName>
        <fullName evidence="2">DUF6533 domain-containing protein</fullName>
    </recommendedName>
</protein>
<keyword evidence="1" id="KW-1133">Transmembrane helix</keyword>
<feature type="transmembrane region" description="Helical" evidence="1">
    <location>
        <begin position="46"/>
        <end position="65"/>
    </location>
</feature>
<name>A0A8H6YVY8_9AGAR</name>
<dbReference type="EMBL" id="JACAZI010000003">
    <property type="protein sequence ID" value="KAF7366209.1"/>
    <property type="molecule type" value="Genomic_DNA"/>
</dbReference>
<feature type="transmembrane region" description="Helical" evidence="1">
    <location>
        <begin position="251"/>
        <end position="270"/>
    </location>
</feature>
<feature type="transmembrane region" description="Helical" evidence="1">
    <location>
        <begin position="130"/>
        <end position="151"/>
    </location>
</feature>
<organism evidence="3 4">
    <name type="scientific">Mycena venus</name>
    <dbReference type="NCBI Taxonomy" id="2733690"/>
    <lineage>
        <taxon>Eukaryota</taxon>
        <taxon>Fungi</taxon>
        <taxon>Dikarya</taxon>
        <taxon>Basidiomycota</taxon>
        <taxon>Agaricomycotina</taxon>
        <taxon>Agaricomycetes</taxon>
        <taxon>Agaricomycetidae</taxon>
        <taxon>Agaricales</taxon>
        <taxon>Marasmiineae</taxon>
        <taxon>Mycenaceae</taxon>
        <taxon>Mycena</taxon>
    </lineage>
</organism>
<feature type="transmembrane region" description="Helical" evidence="1">
    <location>
        <begin position="100"/>
        <end position="123"/>
    </location>
</feature>
<gene>
    <name evidence="3" type="ORF">MVEN_00498100</name>
</gene>
<keyword evidence="1" id="KW-0472">Membrane</keyword>
<dbReference type="OrthoDB" id="3017996at2759"/>